<feature type="compositionally biased region" description="Low complexity" evidence="1">
    <location>
        <begin position="67"/>
        <end position="80"/>
    </location>
</feature>
<accession>A0AAV7I9Q2</accession>
<dbReference type="Proteomes" id="UP000826195">
    <property type="component" value="Unassembled WGS sequence"/>
</dbReference>
<evidence type="ECO:0000256" key="1">
    <source>
        <dbReference type="SAM" id="MobiDB-lite"/>
    </source>
</evidence>
<protein>
    <submittedName>
        <fullName evidence="2">Uncharacterized protein</fullName>
    </submittedName>
</protein>
<organism evidence="2 3">
    <name type="scientific">Cotesia glomerata</name>
    <name type="common">Lepidopteran parasitic wasp</name>
    <name type="synonym">Apanteles glomeratus</name>
    <dbReference type="NCBI Taxonomy" id="32391"/>
    <lineage>
        <taxon>Eukaryota</taxon>
        <taxon>Metazoa</taxon>
        <taxon>Ecdysozoa</taxon>
        <taxon>Arthropoda</taxon>
        <taxon>Hexapoda</taxon>
        <taxon>Insecta</taxon>
        <taxon>Pterygota</taxon>
        <taxon>Neoptera</taxon>
        <taxon>Endopterygota</taxon>
        <taxon>Hymenoptera</taxon>
        <taxon>Apocrita</taxon>
        <taxon>Ichneumonoidea</taxon>
        <taxon>Braconidae</taxon>
        <taxon>Microgastrinae</taxon>
        <taxon>Cotesia</taxon>
    </lineage>
</organism>
<evidence type="ECO:0000313" key="3">
    <source>
        <dbReference type="Proteomes" id="UP000826195"/>
    </source>
</evidence>
<keyword evidence="3" id="KW-1185">Reference proteome</keyword>
<reference evidence="2 3" key="1">
    <citation type="journal article" date="2021" name="J. Hered.">
        <title>A chromosome-level genome assembly of the parasitoid wasp, Cotesia glomerata (Hymenoptera: Braconidae).</title>
        <authorList>
            <person name="Pinto B.J."/>
            <person name="Weis J.J."/>
            <person name="Gamble T."/>
            <person name="Ode P.J."/>
            <person name="Paul R."/>
            <person name="Zaspel J.M."/>
        </authorList>
    </citation>
    <scope>NUCLEOTIDE SEQUENCE [LARGE SCALE GENOMIC DNA]</scope>
    <source>
        <strain evidence="2">CgM1</strain>
    </source>
</reference>
<comment type="caution">
    <text evidence="2">The sequence shown here is derived from an EMBL/GenBank/DDBJ whole genome shotgun (WGS) entry which is preliminary data.</text>
</comment>
<proteinExistence type="predicted"/>
<name>A0AAV7I9Q2_COTGL</name>
<dbReference type="AlphaFoldDB" id="A0AAV7I9Q2"/>
<evidence type="ECO:0000313" key="2">
    <source>
        <dbReference type="EMBL" id="KAH0546977.1"/>
    </source>
</evidence>
<feature type="region of interest" description="Disordered" evidence="1">
    <location>
        <begin position="67"/>
        <end position="89"/>
    </location>
</feature>
<dbReference type="EMBL" id="JAHXZJ010002237">
    <property type="protein sequence ID" value="KAH0546977.1"/>
    <property type="molecule type" value="Genomic_DNA"/>
</dbReference>
<gene>
    <name evidence="2" type="ORF">KQX54_016534</name>
</gene>
<sequence>MLPPPRGVNSLDPFDCTPPRSPSIYTAQLYQEVKYPDGFVSNQAAIRGPVYSWDKKALLLPQVHTPSASPSPLLPTTTSMGPPPPPRLTGTGGPGIIYRLFLVAMVRAANCPSEKVVYNKKSAGKQRRERYEESPEFGREVPLGPSFPEGLSLSFFVVSCCLFPLTSSHGALPSFILFIVHTTGWHIPPLTLERGRRGSPIKPGNPSSNKAPSLDVYPNGSLLGPVSRLGPSSIIISSRVLGWGGCGPRGYGGWSWYGSSQQPKTGSTVLALGRCTVAVVWLATRVPHALCFAFISPFLYVFHVYARTPLVNNTPTYE</sequence>